<keyword evidence="1" id="KW-0812">Transmembrane</keyword>
<gene>
    <name evidence="2" type="ORF">METZ01_LOCUS36859</name>
</gene>
<evidence type="ECO:0000256" key="1">
    <source>
        <dbReference type="SAM" id="Phobius"/>
    </source>
</evidence>
<keyword evidence="1" id="KW-1133">Transmembrane helix</keyword>
<organism evidence="2">
    <name type="scientific">marine metagenome</name>
    <dbReference type="NCBI Taxonomy" id="408172"/>
    <lineage>
        <taxon>unclassified sequences</taxon>
        <taxon>metagenomes</taxon>
        <taxon>ecological metagenomes</taxon>
    </lineage>
</organism>
<dbReference type="AlphaFoldDB" id="A0A381QX57"/>
<evidence type="ECO:0000313" key="2">
    <source>
        <dbReference type="EMBL" id="SUZ84005.1"/>
    </source>
</evidence>
<proteinExistence type="predicted"/>
<name>A0A381QX57_9ZZZZ</name>
<dbReference type="EMBL" id="UINC01001576">
    <property type="protein sequence ID" value="SUZ84005.1"/>
    <property type="molecule type" value="Genomic_DNA"/>
</dbReference>
<sequence length="50" mass="6039">MFGNRHFTRCLFEGQAMQTILHFIHFFFAIFLNYGITQTKILNRVLLIEF</sequence>
<accession>A0A381QX57</accession>
<protein>
    <submittedName>
        <fullName evidence="2">Uncharacterized protein</fullName>
    </submittedName>
</protein>
<feature type="transmembrane region" description="Helical" evidence="1">
    <location>
        <begin position="20"/>
        <end position="36"/>
    </location>
</feature>
<reference evidence="2" key="1">
    <citation type="submission" date="2018-05" db="EMBL/GenBank/DDBJ databases">
        <authorList>
            <person name="Lanie J.A."/>
            <person name="Ng W.-L."/>
            <person name="Kazmierczak K.M."/>
            <person name="Andrzejewski T.M."/>
            <person name="Davidsen T.M."/>
            <person name="Wayne K.J."/>
            <person name="Tettelin H."/>
            <person name="Glass J.I."/>
            <person name="Rusch D."/>
            <person name="Podicherti R."/>
            <person name="Tsui H.-C.T."/>
            <person name="Winkler M.E."/>
        </authorList>
    </citation>
    <scope>NUCLEOTIDE SEQUENCE</scope>
</reference>
<keyword evidence="1" id="KW-0472">Membrane</keyword>